<dbReference type="SUPFAM" id="SSF49464">
    <property type="entry name" value="Carboxypeptidase regulatory domain-like"/>
    <property type="match status" value="1"/>
</dbReference>
<protein>
    <submittedName>
        <fullName evidence="1">Carboxypeptidase-like regulatory domain-containing protein</fullName>
    </submittedName>
</protein>
<organism evidence="1 2">
    <name type="scientific">Pontibacter rugosus</name>
    <dbReference type="NCBI Taxonomy" id="1745966"/>
    <lineage>
        <taxon>Bacteria</taxon>
        <taxon>Pseudomonadati</taxon>
        <taxon>Bacteroidota</taxon>
        <taxon>Cytophagia</taxon>
        <taxon>Cytophagales</taxon>
        <taxon>Hymenobacteraceae</taxon>
        <taxon>Pontibacter</taxon>
    </lineage>
</organism>
<evidence type="ECO:0000313" key="1">
    <source>
        <dbReference type="EMBL" id="MFD1185242.1"/>
    </source>
</evidence>
<evidence type="ECO:0000313" key="2">
    <source>
        <dbReference type="Proteomes" id="UP001597094"/>
    </source>
</evidence>
<reference evidence="2" key="1">
    <citation type="journal article" date="2019" name="Int. J. Syst. Evol. Microbiol.">
        <title>The Global Catalogue of Microorganisms (GCM) 10K type strain sequencing project: providing services to taxonomists for standard genome sequencing and annotation.</title>
        <authorList>
            <consortium name="The Broad Institute Genomics Platform"/>
            <consortium name="The Broad Institute Genome Sequencing Center for Infectious Disease"/>
            <person name="Wu L."/>
            <person name="Ma J."/>
        </authorList>
    </citation>
    <scope>NUCLEOTIDE SEQUENCE [LARGE SCALE GENOMIC DNA]</scope>
    <source>
        <strain evidence="2">JCM 31319</strain>
    </source>
</reference>
<keyword evidence="2" id="KW-1185">Reference proteome</keyword>
<name>A0ABW3SK77_9BACT</name>
<dbReference type="InterPro" id="IPR008969">
    <property type="entry name" value="CarboxyPept-like_regulatory"/>
</dbReference>
<proteinExistence type="predicted"/>
<accession>A0ABW3SK77</accession>
<gene>
    <name evidence="1" type="ORF">ACFQ2O_03415</name>
</gene>
<sequence>MTFAAIPSNILSLKTYKWLLLPLLAVLVLTMPEQAQAQSKQRVVQLSGFVATGDSLYGVTGAGVYVPKTNRGTYTNQYGYFSMPVLAGDSVLFSALGFKTQYIIIPKTYESESYSVIMQMQEDPTELPTVDVFPWPTERDFKEAVANVRLPDKGNAIITKNLDPRRLEELAKITPMSDVQNYRFWQQQQIQQQQQRYMYPSQINMMAIPGLLKSLMNGDFKQQSGN</sequence>
<comment type="caution">
    <text evidence="1">The sequence shown here is derived from an EMBL/GenBank/DDBJ whole genome shotgun (WGS) entry which is preliminary data.</text>
</comment>
<dbReference type="Pfam" id="PF13715">
    <property type="entry name" value="CarbopepD_reg_2"/>
    <property type="match status" value="1"/>
</dbReference>
<dbReference type="EMBL" id="JBHTLD010000016">
    <property type="protein sequence ID" value="MFD1185242.1"/>
    <property type="molecule type" value="Genomic_DNA"/>
</dbReference>
<dbReference type="RefSeq" id="WP_377522936.1">
    <property type="nucleotide sequence ID" value="NZ_JBHTLD010000016.1"/>
</dbReference>
<dbReference type="Proteomes" id="UP001597094">
    <property type="component" value="Unassembled WGS sequence"/>
</dbReference>